<dbReference type="Gene3D" id="1.25.40.10">
    <property type="entry name" value="Tetratricopeptide repeat domain"/>
    <property type="match status" value="1"/>
</dbReference>
<organism evidence="2 3">
    <name type="scientific">Rubritalea tangerina</name>
    <dbReference type="NCBI Taxonomy" id="430798"/>
    <lineage>
        <taxon>Bacteria</taxon>
        <taxon>Pseudomonadati</taxon>
        <taxon>Verrucomicrobiota</taxon>
        <taxon>Verrucomicrobiia</taxon>
        <taxon>Verrucomicrobiales</taxon>
        <taxon>Rubritaleaceae</taxon>
        <taxon>Rubritalea</taxon>
    </lineage>
</organism>
<evidence type="ECO:0000313" key="2">
    <source>
        <dbReference type="EMBL" id="MFD2158802.1"/>
    </source>
</evidence>
<dbReference type="RefSeq" id="WP_377089368.1">
    <property type="nucleotide sequence ID" value="NZ_JBHSJL010000014.1"/>
</dbReference>
<name>A0ABW4ZAW5_9BACT</name>
<keyword evidence="1" id="KW-0732">Signal</keyword>
<evidence type="ECO:0000313" key="3">
    <source>
        <dbReference type="Proteomes" id="UP001597389"/>
    </source>
</evidence>
<evidence type="ECO:0008006" key="4">
    <source>
        <dbReference type="Google" id="ProtNLM"/>
    </source>
</evidence>
<sequence length="189" mass="21180">MKTFNKPPQQTLSFFCALLVTTGLALTASHPPNQITTSAELHSTFKTLSPYTPEGEAYFSKLCDSPKFYELLNQLQKSKSPNTAESYTNLATYFSLAAWDQDAPEAQTRYYNLADTAYNNALKISPNHTDAWIGKAELYSYSEHPESIKYAIQILQHLSASETSLDVYRSNYIKSLSKKLNVLTKGEGK</sequence>
<proteinExistence type="predicted"/>
<accession>A0ABW4ZAW5</accession>
<feature type="signal peptide" evidence="1">
    <location>
        <begin position="1"/>
        <end position="27"/>
    </location>
</feature>
<dbReference type="Proteomes" id="UP001597389">
    <property type="component" value="Unassembled WGS sequence"/>
</dbReference>
<reference evidence="3" key="1">
    <citation type="journal article" date="2019" name="Int. J. Syst. Evol. Microbiol.">
        <title>The Global Catalogue of Microorganisms (GCM) 10K type strain sequencing project: providing services to taxonomists for standard genome sequencing and annotation.</title>
        <authorList>
            <consortium name="The Broad Institute Genomics Platform"/>
            <consortium name="The Broad Institute Genome Sequencing Center for Infectious Disease"/>
            <person name="Wu L."/>
            <person name="Ma J."/>
        </authorList>
    </citation>
    <scope>NUCLEOTIDE SEQUENCE [LARGE SCALE GENOMIC DNA]</scope>
    <source>
        <strain evidence="3">CCUG 57942</strain>
    </source>
</reference>
<dbReference type="SUPFAM" id="SSF48452">
    <property type="entry name" value="TPR-like"/>
    <property type="match status" value="1"/>
</dbReference>
<dbReference type="InterPro" id="IPR011990">
    <property type="entry name" value="TPR-like_helical_dom_sf"/>
</dbReference>
<dbReference type="EMBL" id="JBHUJB010000034">
    <property type="protein sequence ID" value="MFD2158802.1"/>
    <property type="molecule type" value="Genomic_DNA"/>
</dbReference>
<evidence type="ECO:0000256" key="1">
    <source>
        <dbReference type="SAM" id="SignalP"/>
    </source>
</evidence>
<gene>
    <name evidence="2" type="ORF">ACFSW8_07835</name>
</gene>
<feature type="chain" id="PRO_5046558681" description="Tetratricopeptide repeat protein" evidence="1">
    <location>
        <begin position="28"/>
        <end position="189"/>
    </location>
</feature>
<comment type="caution">
    <text evidence="2">The sequence shown here is derived from an EMBL/GenBank/DDBJ whole genome shotgun (WGS) entry which is preliminary data.</text>
</comment>
<protein>
    <recommendedName>
        <fullName evidence="4">Tetratricopeptide repeat protein</fullName>
    </recommendedName>
</protein>
<keyword evidence="3" id="KW-1185">Reference proteome</keyword>